<dbReference type="InterPro" id="IPR013708">
    <property type="entry name" value="Shikimate_DH-bd_N"/>
</dbReference>
<evidence type="ECO:0000259" key="5">
    <source>
        <dbReference type="Pfam" id="PF01488"/>
    </source>
</evidence>
<dbReference type="UniPathway" id="UPA00053">
    <property type="reaction ID" value="UER00087"/>
</dbReference>
<dbReference type="Gene3D" id="3.40.50.720">
    <property type="entry name" value="NAD(P)-binding Rossmann-like Domain"/>
    <property type="match status" value="1"/>
</dbReference>
<dbReference type="SUPFAM" id="SSF53223">
    <property type="entry name" value="Aminoacid dehydrogenase-like, N-terminal domain"/>
    <property type="match status" value="1"/>
</dbReference>
<dbReference type="AlphaFoldDB" id="A0A0H3U7J9"/>
<dbReference type="InterPro" id="IPR006151">
    <property type="entry name" value="Shikm_DH/Glu-tRNA_Rdtase"/>
</dbReference>
<evidence type="ECO:0000256" key="4">
    <source>
        <dbReference type="ARBA" id="ARBA00049442"/>
    </source>
</evidence>
<dbReference type="PANTHER" id="PTHR21089">
    <property type="entry name" value="SHIKIMATE DEHYDROGENASE"/>
    <property type="match status" value="1"/>
</dbReference>
<evidence type="ECO:0000256" key="3">
    <source>
        <dbReference type="ARBA" id="ARBA00023141"/>
    </source>
</evidence>
<evidence type="ECO:0000256" key="1">
    <source>
        <dbReference type="ARBA" id="ARBA00004871"/>
    </source>
</evidence>
<organism evidence="7">
    <name type="scientific">uncultured bacterium fosmid pJB18D1_contig II</name>
    <dbReference type="NCBI Taxonomy" id="1478058"/>
    <lineage>
        <taxon>Bacteria</taxon>
        <taxon>environmental samples</taxon>
    </lineage>
</organism>
<dbReference type="GO" id="GO:0005829">
    <property type="term" value="C:cytosol"/>
    <property type="evidence" value="ECO:0007669"/>
    <property type="project" value="TreeGrafter"/>
</dbReference>
<dbReference type="PANTHER" id="PTHR21089:SF1">
    <property type="entry name" value="BIFUNCTIONAL 3-DEHYDROQUINATE DEHYDRATASE_SHIKIMATE DEHYDROGENASE, CHLOROPLASTIC"/>
    <property type="match status" value="1"/>
</dbReference>
<dbReference type="GO" id="GO:0009073">
    <property type="term" value="P:aromatic amino acid family biosynthetic process"/>
    <property type="evidence" value="ECO:0007669"/>
    <property type="project" value="UniProtKB-KW"/>
</dbReference>
<dbReference type="Pfam" id="PF01488">
    <property type="entry name" value="Shikimate_DH"/>
    <property type="match status" value="1"/>
</dbReference>
<keyword evidence="3" id="KW-0028">Amino-acid biosynthesis</keyword>
<dbReference type="InterPro" id="IPR022893">
    <property type="entry name" value="Shikimate_DH_fam"/>
</dbReference>
<feature type="domain" description="Shikimate dehydrogenase substrate binding N-terminal" evidence="6">
    <location>
        <begin position="1"/>
        <end position="70"/>
    </location>
</feature>
<dbReference type="SUPFAM" id="SSF51735">
    <property type="entry name" value="NAD(P)-binding Rossmann-fold domains"/>
    <property type="match status" value="1"/>
</dbReference>
<reference evidence="7" key="1">
    <citation type="submission" date="2013-08" db="EMBL/GenBank/DDBJ databases">
        <title>Comparison of modified E. coli strains.</title>
        <authorList>
            <person name="Juergensen J."/>
            <person name="Bonge A."/>
            <person name="Streit W.R."/>
        </authorList>
    </citation>
    <scope>NUCLEOTIDE SEQUENCE</scope>
</reference>
<dbReference type="Gene3D" id="3.40.50.10860">
    <property type="entry name" value="Leucine Dehydrogenase, chain A, domain 1"/>
    <property type="match status" value="1"/>
</dbReference>
<dbReference type="GO" id="GO:0019632">
    <property type="term" value="P:shikimate metabolic process"/>
    <property type="evidence" value="ECO:0007669"/>
    <property type="project" value="TreeGrafter"/>
</dbReference>
<dbReference type="GO" id="GO:0009423">
    <property type="term" value="P:chorismate biosynthetic process"/>
    <property type="evidence" value="ECO:0007669"/>
    <property type="project" value="UniProtKB-UniPathway"/>
</dbReference>
<accession>A0A0H3U7J9</accession>
<dbReference type="EMBL" id="KF540232">
    <property type="protein sequence ID" value="AIF26441.1"/>
    <property type="molecule type" value="Genomic_DNA"/>
</dbReference>
<protein>
    <recommendedName>
        <fullName evidence="2">shikimate dehydrogenase (NADP(+))</fullName>
        <ecNumber evidence="2">1.1.1.25</ecNumber>
    </recommendedName>
</protein>
<sequence length="192" mass="20674">MHNALFEALGINAAYLPYAPEPENLDEAIKGFRALRFRGANVTIPYKTPVMELVDELSDISRFTGSVNTLYWKEGNVGGILCGTTTDPYGCIRNLEEFGVSPTNTTVALLGNGGAAKAIAYTLVEMGNQVTIVCRNLDKGLALADSLNKFFDGKAKEVQAVTFQDFYAVSPDINIIINATSVGMTPNVDESP</sequence>
<dbReference type="GO" id="GO:0050661">
    <property type="term" value="F:NADP binding"/>
    <property type="evidence" value="ECO:0007669"/>
    <property type="project" value="TreeGrafter"/>
</dbReference>
<dbReference type="GO" id="GO:0004764">
    <property type="term" value="F:shikimate 3-dehydrogenase (NADP+) activity"/>
    <property type="evidence" value="ECO:0007669"/>
    <property type="project" value="UniProtKB-EC"/>
</dbReference>
<evidence type="ECO:0000256" key="2">
    <source>
        <dbReference type="ARBA" id="ARBA00012962"/>
    </source>
</evidence>
<evidence type="ECO:0000259" key="6">
    <source>
        <dbReference type="Pfam" id="PF08501"/>
    </source>
</evidence>
<comment type="pathway">
    <text evidence="1">Metabolic intermediate biosynthesis; chorismate biosynthesis; chorismate from D-erythrose 4-phosphate and phosphoenolpyruvate: step 4/7.</text>
</comment>
<dbReference type="EC" id="1.1.1.25" evidence="2"/>
<feature type="domain" description="Quinate/shikimate 5-dehydrogenase/glutamyl-tRNA reductase" evidence="5">
    <location>
        <begin position="103"/>
        <end position="181"/>
    </location>
</feature>
<evidence type="ECO:0000313" key="7">
    <source>
        <dbReference type="EMBL" id="AIF26441.1"/>
    </source>
</evidence>
<proteinExistence type="predicted"/>
<comment type="catalytic activity">
    <reaction evidence="4">
        <text>shikimate + NADP(+) = 3-dehydroshikimate + NADPH + H(+)</text>
        <dbReference type="Rhea" id="RHEA:17737"/>
        <dbReference type="ChEBI" id="CHEBI:15378"/>
        <dbReference type="ChEBI" id="CHEBI:16630"/>
        <dbReference type="ChEBI" id="CHEBI:36208"/>
        <dbReference type="ChEBI" id="CHEBI:57783"/>
        <dbReference type="ChEBI" id="CHEBI:58349"/>
        <dbReference type="EC" id="1.1.1.25"/>
    </reaction>
</comment>
<dbReference type="Pfam" id="PF08501">
    <property type="entry name" value="Shikimate_dh_N"/>
    <property type="match status" value="1"/>
</dbReference>
<dbReference type="InterPro" id="IPR046346">
    <property type="entry name" value="Aminoacid_DH-like_N_sf"/>
</dbReference>
<name>A0A0H3U7J9_9BACT</name>
<keyword evidence="3" id="KW-0057">Aromatic amino acid biosynthesis</keyword>
<dbReference type="InterPro" id="IPR036291">
    <property type="entry name" value="NAD(P)-bd_dom_sf"/>
</dbReference>